<proteinExistence type="inferred from homology"/>
<dbReference type="PANTHER" id="PTHR10357:SF179">
    <property type="entry name" value="NEUTRAL AND BASIC AMINO ACID TRANSPORT PROTEIN RBAT"/>
    <property type="match status" value="1"/>
</dbReference>
<dbReference type="Pfam" id="PF00128">
    <property type="entry name" value="Alpha-amylase"/>
    <property type="match status" value="1"/>
</dbReference>
<dbReference type="SUPFAM" id="SSF51011">
    <property type="entry name" value="Glycosyl hydrolase domain"/>
    <property type="match status" value="1"/>
</dbReference>
<dbReference type="Gene3D" id="3.90.400.10">
    <property type="entry name" value="Oligo-1,6-glucosidase, Domain 2"/>
    <property type="match status" value="1"/>
</dbReference>
<dbReference type="Gene3D" id="2.60.40.1180">
    <property type="entry name" value="Golgi alpha-mannosidase II"/>
    <property type="match status" value="1"/>
</dbReference>
<evidence type="ECO:0000313" key="4">
    <source>
        <dbReference type="EMBL" id="MDR6244845.1"/>
    </source>
</evidence>
<name>A0ABU1J016_9BACL</name>
<comment type="similarity">
    <text evidence="1">Belongs to the glycosyl hydrolase 13 family.</text>
</comment>
<dbReference type="InterPro" id="IPR013780">
    <property type="entry name" value="Glyco_hydro_b"/>
</dbReference>
<keyword evidence="4" id="KW-0378">Hydrolase</keyword>
<feature type="domain" description="Glycosyl hydrolase family 13 catalytic" evidence="3">
    <location>
        <begin position="17"/>
        <end position="425"/>
    </location>
</feature>
<dbReference type="InterPro" id="IPR017853">
    <property type="entry name" value="GH"/>
</dbReference>
<dbReference type="InterPro" id="IPR006047">
    <property type="entry name" value="GH13_cat_dom"/>
</dbReference>
<organism evidence="4 5">
    <name type="scientific">Paenibacillus hunanensis</name>
    <dbReference type="NCBI Taxonomy" id="539262"/>
    <lineage>
        <taxon>Bacteria</taxon>
        <taxon>Bacillati</taxon>
        <taxon>Bacillota</taxon>
        <taxon>Bacilli</taxon>
        <taxon>Bacillales</taxon>
        <taxon>Paenibacillaceae</taxon>
        <taxon>Paenibacillus</taxon>
    </lineage>
</organism>
<evidence type="ECO:0000259" key="3">
    <source>
        <dbReference type="SMART" id="SM00642"/>
    </source>
</evidence>
<dbReference type="SMART" id="SM00642">
    <property type="entry name" value="Aamy"/>
    <property type="match status" value="1"/>
</dbReference>
<dbReference type="Pfam" id="PF16657">
    <property type="entry name" value="Malt_amylase_C"/>
    <property type="match status" value="1"/>
</dbReference>
<dbReference type="CDD" id="cd11333">
    <property type="entry name" value="AmyAc_SI_OligoGlu_DGase"/>
    <property type="match status" value="1"/>
</dbReference>
<evidence type="ECO:0000256" key="1">
    <source>
        <dbReference type="ARBA" id="ARBA00008061"/>
    </source>
</evidence>
<sequence>MKKIMKPEFWKESVVYEIYPRSFQDSNNDGIGDLQGIISRLDYLQDLGVDVIWLSPIYTTMNVDYGYDVIDHCTINPEYGTMEDLEQLLEELHGRNMRLILDLVINHTSDQHEWFKQARSSRDNKYRDYYFWRDPAPDGGPPNNWTSFLGDSMWQYDRETEQYYLHSYSVHQADLNWDNPEVRREMHQMMRFWLDKGVDGYRIDAVNAISKDTSFPPATDTHKMQANSSEFYKNGPHIHEYLHEMYTEVFSHYKMFTTGEASDVSLEDVKEYTNPEREEMNMVLMIEASKICDDPDDMWKSKSWDLHELKEIVAKWQNDLYGEGWMGTYLSNHDHPRLVSYLGDEGEYRVESAKMLGIFQLTLRGTPYIYQGDEIGMTNSPHMHTIDDVTEQQARMYYELMVKEHGEDPEKIMKRIRTKARDNARTPMQWDDSTYAGFSEHEPWLPVNPNKAEIHVQDQTDDPHSIFTLYRTLIHLRRKSAALLYGKYECMLSEHDHIFAYTREWNDEHWLIMLNFSRSETELQLPQELASRLETAELILCTHEDHSREVARALISEQPATLKPYESLVFRGISILDS</sequence>
<dbReference type="PANTHER" id="PTHR10357">
    <property type="entry name" value="ALPHA-AMYLASE FAMILY MEMBER"/>
    <property type="match status" value="1"/>
</dbReference>
<dbReference type="InterPro" id="IPR032091">
    <property type="entry name" value="Malt_amylase-like_C"/>
</dbReference>
<evidence type="ECO:0000313" key="5">
    <source>
        <dbReference type="Proteomes" id="UP001185028"/>
    </source>
</evidence>
<keyword evidence="2 4" id="KW-0326">Glycosidase</keyword>
<reference evidence="4 5" key="1">
    <citation type="submission" date="2023-07" db="EMBL/GenBank/DDBJ databases">
        <title>Genomic Encyclopedia of Type Strains, Phase IV (KMG-IV): sequencing the most valuable type-strain genomes for metagenomic binning, comparative biology and taxonomic classification.</title>
        <authorList>
            <person name="Goeker M."/>
        </authorList>
    </citation>
    <scope>NUCLEOTIDE SEQUENCE [LARGE SCALE GENOMIC DNA]</scope>
    <source>
        <strain evidence="4 5">DSM 22170</strain>
    </source>
</reference>
<dbReference type="RefSeq" id="WP_188774473.1">
    <property type="nucleotide sequence ID" value="NZ_BMMB01000002.1"/>
</dbReference>
<dbReference type="Gene3D" id="3.20.20.80">
    <property type="entry name" value="Glycosidases"/>
    <property type="match status" value="1"/>
</dbReference>
<dbReference type="GO" id="GO:0004574">
    <property type="term" value="F:oligo-1,6-glucosidase activity"/>
    <property type="evidence" value="ECO:0007669"/>
    <property type="project" value="UniProtKB-EC"/>
</dbReference>
<dbReference type="Proteomes" id="UP001185028">
    <property type="component" value="Unassembled WGS sequence"/>
</dbReference>
<dbReference type="EC" id="3.2.1.10" evidence="4"/>
<gene>
    <name evidence="4" type="ORF">JOC58_002742</name>
</gene>
<dbReference type="NCBIfam" id="NF008183">
    <property type="entry name" value="PRK10933.1"/>
    <property type="match status" value="1"/>
</dbReference>
<dbReference type="SUPFAM" id="SSF51445">
    <property type="entry name" value="(Trans)glycosidases"/>
    <property type="match status" value="1"/>
</dbReference>
<protein>
    <submittedName>
        <fullName evidence="4">Oligo-1,6-glucosidase</fullName>
        <ecNumber evidence="4">3.2.1.10</ecNumber>
    </submittedName>
</protein>
<keyword evidence="5" id="KW-1185">Reference proteome</keyword>
<dbReference type="InterPro" id="IPR045857">
    <property type="entry name" value="O16G_dom_2"/>
</dbReference>
<comment type="caution">
    <text evidence="4">The sequence shown here is derived from an EMBL/GenBank/DDBJ whole genome shotgun (WGS) entry which is preliminary data.</text>
</comment>
<dbReference type="EMBL" id="JAVDQH010000010">
    <property type="protein sequence ID" value="MDR6244845.1"/>
    <property type="molecule type" value="Genomic_DNA"/>
</dbReference>
<accession>A0ABU1J016</accession>
<evidence type="ECO:0000256" key="2">
    <source>
        <dbReference type="ARBA" id="ARBA00023295"/>
    </source>
</evidence>